<evidence type="ECO:0000313" key="2">
    <source>
        <dbReference type="Proteomes" id="UP000499080"/>
    </source>
</evidence>
<protein>
    <submittedName>
        <fullName evidence="1">Uncharacterized protein</fullName>
    </submittedName>
</protein>
<gene>
    <name evidence="1" type="ORF">AVEN_212339_1</name>
</gene>
<dbReference type="EMBL" id="BGPR01000765">
    <property type="protein sequence ID" value="GBM34638.1"/>
    <property type="molecule type" value="Genomic_DNA"/>
</dbReference>
<keyword evidence="2" id="KW-1185">Reference proteome</keyword>
<sequence length="102" mass="11675">MSSSLEVQLTDLEDLGNLLTKGLLSSSSYRYGYCNGIRHGDMGRRSVFFILHINQFPSLMKKNGAQTKQNFNFLPKVQKLISVCFLSLPPWIYSLQMVDQIR</sequence>
<proteinExistence type="predicted"/>
<dbReference type="Proteomes" id="UP000499080">
    <property type="component" value="Unassembled WGS sequence"/>
</dbReference>
<comment type="caution">
    <text evidence="1">The sequence shown here is derived from an EMBL/GenBank/DDBJ whole genome shotgun (WGS) entry which is preliminary data.</text>
</comment>
<organism evidence="1 2">
    <name type="scientific">Araneus ventricosus</name>
    <name type="common">Orbweaver spider</name>
    <name type="synonym">Epeira ventricosa</name>
    <dbReference type="NCBI Taxonomy" id="182803"/>
    <lineage>
        <taxon>Eukaryota</taxon>
        <taxon>Metazoa</taxon>
        <taxon>Ecdysozoa</taxon>
        <taxon>Arthropoda</taxon>
        <taxon>Chelicerata</taxon>
        <taxon>Arachnida</taxon>
        <taxon>Araneae</taxon>
        <taxon>Araneomorphae</taxon>
        <taxon>Entelegynae</taxon>
        <taxon>Araneoidea</taxon>
        <taxon>Araneidae</taxon>
        <taxon>Araneus</taxon>
    </lineage>
</organism>
<reference evidence="1 2" key="1">
    <citation type="journal article" date="2019" name="Sci. Rep.">
        <title>Orb-weaving spider Araneus ventricosus genome elucidates the spidroin gene catalogue.</title>
        <authorList>
            <person name="Kono N."/>
            <person name="Nakamura H."/>
            <person name="Ohtoshi R."/>
            <person name="Moran D.A.P."/>
            <person name="Shinohara A."/>
            <person name="Yoshida Y."/>
            <person name="Fujiwara M."/>
            <person name="Mori M."/>
            <person name="Tomita M."/>
            <person name="Arakawa K."/>
        </authorList>
    </citation>
    <scope>NUCLEOTIDE SEQUENCE [LARGE SCALE GENOMIC DNA]</scope>
</reference>
<accession>A0A4Y2F288</accession>
<evidence type="ECO:0000313" key="1">
    <source>
        <dbReference type="EMBL" id="GBM34638.1"/>
    </source>
</evidence>
<dbReference type="AlphaFoldDB" id="A0A4Y2F288"/>
<name>A0A4Y2F288_ARAVE</name>